<gene>
    <name evidence="2" type="ORF">F5147DRAFT_694518</name>
</gene>
<protein>
    <submittedName>
        <fullName evidence="2">Uncharacterized protein</fullName>
    </submittedName>
</protein>
<keyword evidence="3" id="KW-1185">Reference proteome</keyword>
<comment type="caution">
    <text evidence="2">The sequence shown here is derived from an EMBL/GenBank/DDBJ whole genome shotgun (WGS) entry which is preliminary data.</text>
</comment>
<feature type="transmembrane region" description="Helical" evidence="1">
    <location>
        <begin position="6"/>
        <end position="23"/>
    </location>
</feature>
<keyword evidence="1" id="KW-1133">Transmembrane helix</keyword>
<keyword evidence="1" id="KW-0812">Transmembrane</keyword>
<keyword evidence="1" id="KW-0472">Membrane</keyword>
<name>A0A9P7F7Y6_9AGAM</name>
<dbReference type="AlphaFoldDB" id="A0A9P7F7Y6"/>
<accession>A0A9P7F7Y6</accession>
<evidence type="ECO:0000256" key="1">
    <source>
        <dbReference type="SAM" id="Phobius"/>
    </source>
</evidence>
<reference evidence="2" key="1">
    <citation type="journal article" date="2020" name="New Phytol.">
        <title>Comparative genomics reveals dynamic genome evolution in host specialist ectomycorrhizal fungi.</title>
        <authorList>
            <person name="Lofgren L.A."/>
            <person name="Nguyen N.H."/>
            <person name="Vilgalys R."/>
            <person name="Ruytinx J."/>
            <person name="Liao H.L."/>
            <person name="Branco S."/>
            <person name="Kuo A."/>
            <person name="LaButti K."/>
            <person name="Lipzen A."/>
            <person name="Andreopoulos W."/>
            <person name="Pangilinan J."/>
            <person name="Riley R."/>
            <person name="Hundley H."/>
            <person name="Na H."/>
            <person name="Barry K."/>
            <person name="Grigoriev I.V."/>
            <person name="Stajich J.E."/>
            <person name="Kennedy P.G."/>
        </authorList>
    </citation>
    <scope>NUCLEOTIDE SEQUENCE</scope>
    <source>
        <strain evidence="2">FC423</strain>
    </source>
</reference>
<dbReference type="RefSeq" id="XP_041293073.1">
    <property type="nucleotide sequence ID" value="XM_041437313.1"/>
</dbReference>
<dbReference type="EMBL" id="JABBWM010000026">
    <property type="protein sequence ID" value="KAG2108703.1"/>
    <property type="molecule type" value="Genomic_DNA"/>
</dbReference>
<evidence type="ECO:0000313" key="2">
    <source>
        <dbReference type="EMBL" id="KAG2108703.1"/>
    </source>
</evidence>
<evidence type="ECO:0000313" key="3">
    <source>
        <dbReference type="Proteomes" id="UP000823399"/>
    </source>
</evidence>
<organism evidence="2 3">
    <name type="scientific">Suillus discolor</name>
    <dbReference type="NCBI Taxonomy" id="1912936"/>
    <lineage>
        <taxon>Eukaryota</taxon>
        <taxon>Fungi</taxon>
        <taxon>Dikarya</taxon>
        <taxon>Basidiomycota</taxon>
        <taxon>Agaricomycotina</taxon>
        <taxon>Agaricomycetes</taxon>
        <taxon>Agaricomycetidae</taxon>
        <taxon>Boletales</taxon>
        <taxon>Suillineae</taxon>
        <taxon>Suillaceae</taxon>
        <taxon>Suillus</taxon>
    </lineage>
</organism>
<sequence length="111" mass="12667">MALLLTLPIYTGMMFGGFLLPTVRRRTLLMLFSQELVEPLADGNRALLVFITAGKAQRSTGVCKCILTYSEYLPPPSKHVVILLLHCQNHQRYAVHIFKSKRRERSCKYSV</sequence>
<dbReference type="GeneID" id="64699572"/>
<dbReference type="Proteomes" id="UP000823399">
    <property type="component" value="Unassembled WGS sequence"/>
</dbReference>
<proteinExistence type="predicted"/>